<evidence type="ECO:0000313" key="1">
    <source>
        <dbReference type="EMBL" id="MPN37685.1"/>
    </source>
</evidence>
<gene>
    <name evidence="1" type="ORF">SDC9_185205</name>
</gene>
<comment type="caution">
    <text evidence="1">The sequence shown here is derived from an EMBL/GenBank/DDBJ whole genome shotgun (WGS) entry which is preliminary data.</text>
</comment>
<name>A0A645HF80_9ZZZZ</name>
<protein>
    <recommendedName>
        <fullName evidence="2">Zn-dependent metallo-hydrolase RNA specificity domain-containing protein</fullName>
    </recommendedName>
</protein>
<sequence length="133" mass="15457">MEDKGFCMFVRATDKFKDYYQTLVSRLEPKDTVLIYSMWKEYINDNGKHAIQRYIEFVSMFPNMEKLHTSGHSSPEFLAEVCNLVNPTLGIIPIHSENSASYSKLPIEEHLQQRILTSSKTINKVEIKINQNI</sequence>
<proteinExistence type="predicted"/>
<accession>A0A645HF80</accession>
<dbReference type="EMBL" id="VSSQ01092466">
    <property type="protein sequence ID" value="MPN37685.1"/>
    <property type="molecule type" value="Genomic_DNA"/>
</dbReference>
<evidence type="ECO:0008006" key="2">
    <source>
        <dbReference type="Google" id="ProtNLM"/>
    </source>
</evidence>
<reference evidence="1" key="1">
    <citation type="submission" date="2019-08" db="EMBL/GenBank/DDBJ databases">
        <authorList>
            <person name="Kucharzyk K."/>
            <person name="Murdoch R.W."/>
            <person name="Higgins S."/>
            <person name="Loffler F."/>
        </authorList>
    </citation>
    <scope>NUCLEOTIDE SEQUENCE</scope>
</reference>
<organism evidence="1">
    <name type="scientific">bioreactor metagenome</name>
    <dbReference type="NCBI Taxonomy" id="1076179"/>
    <lineage>
        <taxon>unclassified sequences</taxon>
        <taxon>metagenomes</taxon>
        <taxon>ecological metagenomes</taxon>
    </lineage>
</organism>
<dbReference type="AlphaFoldDB" id="A0A645HF80"/>